<dbReference type="InParanoid" id="A0A168R6I4"/>
<accession>A0A168R6I4</accession>
<evidence type="ECO:0000313" key="4">
    <source>
        <dbReference type="Proteomes" id="UP000078561"/>
    </source>
</evidence>
<dbReference type="InterPro" id="IPR050648">
    <property type="entry name" value="F-box_LRR-repeat"/>
</dbReference>
<dbReference type="OrthoDB" id="2218971at2759"/>
<dbReference type="SUPFAM" id="SSF48452">
    <property type="entry name" value="TPR-like"/>
    <property type="match status" value="1"/>
</dbReference>
<dbReference type="SUPFAM" id="SSF81383">
    <property type="entry name" value="F-box domain"/>
    <property type="match status" value="1"/>
</dbReference>
<dbReference type="Gene3D" id="1.20.1280.50">
    <property type="match status" value="1"/>
</dbReference>
<protein>
    <recommendedName>
        <fullName evidence="2">F-box domain-containing protein</fullName>
    </recommendedName>
</protein>
<feature type="domain" description="F-box" evidence="2">
    <location>
        <begin position="147"/>
        <end position="194"/>
    </location>
</feature>
<dbReference type="GO" id="GO:0005737">
    <property type="term" value="C:cytoplasm"/>
    <property type="evidence" value="ECO:0007669"/>
    <property type="project" value="TreeGrafter"/>
</dbReference>
<dbReference type="PANTHER" id="PTHR13382">
    <property type="entry name" value="MITOCHONDRIAL ATP SYNTHASE COUPLING FACTOR B"/>
    <property type="match status" value="1"/>
</dbReference>
<proteinExistence type="predicted"/>
<dbReference type="Gene3D" id="3.80.10.10">
    <property type="entry name" value="Ribonuclease Inhibitor"/>
    <property type="match status" value="1"/>
</dbReference>
<sequence length="652" mass="73290">MADHVKRRQISETVEGSLDRHGPTVVNHLMETGEKAFRERNYDLANAYTTVALSLDPTNLDVLMRRVLILEKLALYKEAYDEARHMINLAPTDARGYLRAGRVLLAQEDKTHEAYSLFHSALAKVPTTDSRYPLLEIYRKRSSPQSRTFVSHLPYEVTRFIFRMLPLASLVQCTRVSKAWRQFTIHCPDLWRTIDLRDYPSQKRLPRNALAQCLGRAVDPHATKSNGVRELWVGNKMTMYDVVDLLVAKDCKHLSVLYMSDSDLTNRTWTRMMIKDVCVNIAHLFLSHTDISIVDVMICGGSLPNLTQLVLDGCSFGYAFSKNVKRFDLSGAEFITPSQYTTPTLPATPFPKLQILGLSSVHDMSIFALLWLLYRCPTLTMLRTMHTSLTLTRIMVAVARYCPALTYLEYSPVRLHPPVAFEPHQLPLMANMRTLRFHTEQDDAVLHTILDQCHGTLQQLSATVNDANLLHLASLNPRHLETLEIPLSPGVTERGLCALIKAAPALTLLDVSYNADAVTDTVMHALSTLRGLKIVRLFNCVKVSGAALLACVQASPTLRTLGLYQCPLDRPALLALINALSPDGIIECPHDIVLRKRTDPDAIVDAMQLDMDMEVVDEEPQQQPTVAVEPAVPLVPDLQDILRKDDLWSVYI</sequence>
<feature type="region of interest" description="Disordered" evidence="1">
    <location>
        <begin position="1"/>
        <end position="21"/>
    </location>
</feature>
<evidence type="ECO:0000259" key="2">
    <source>
        <dbReference type="PROSITE" id="PS50181"/>
    </source>
</evidence>
<dbReference type="InterPro" id="IPR011990">
    <property type="entry name" value="TPR-like_helical_dom_sf"/>
</dbReference>
<dbReference type="AlphaFoldDB" id="A0A168R6I4"/>
<dbReference type="STRING" id="4829.A0A168R6I4"/>
<dbReference type="InterPro" id="IPR032675">
    <property type="entry name" value="LRR_dom_sf"/>
</dbReference>
<dbReference type="Gene3D" id="1.25.40.10">
    <property type="entry name" value="Tetratricopeptide repeat domain"/>
    <property type="match status" value="1"/>
</dbReference>
<dbReference type="InterPro" id="IPR001810">
    <property type="entry name" value="F-box_dom"/>
</dbReference>
<organism evidence="3">
    <name type="scientific">Absidia glauca</name>
    <name type="common">Pin mould</name>
    <dbReference type="NCBI Taxonomy" id="4829"/>
    <lineage>
        <taxon>Eukaryota</taxon>
        <taxon>Fungi</taxon>
        <taxon>Fungi incertae sedis</taxon>
        <taxon>Mucoromycota</taxon>
        <taxon>Mucoromycotina</taxon>
        <taxon>Mucoromycetes</taxon>
        <taxon>Mucorales</taxon>
        <taxon>Cunninghamellaceae</taxon>
        <taxon>Absidia</taxon>
    </lineage>
</organism>
<dbReference type="PROSITE" id="PS50181">
    <property type="entry name" value="FBOX"/>
    <property type="match status" value="1"/>
</dbReference>
<dbReference type="SUPFAM" id="SSF52047">
    <property type="entry name" value="RNI-like"/>
    <property type="match status" value="1"/>
</dbReference>
<dbReference type="EMBL" id="LT554510">
    <property type="protein sequence ID" value="SAM06184.1"/>
    <property type="molecule type" value="Genomic_DNA"/>
</dbReference>
<gene>
    <name evidence="3" type="primary">ABSGL_12062.1 scaffold 12487</name>
</gene>
<reference evidence="3" key="1">
    <citation type="submission" date="2016-04" db="EMBL/GenBank/DDBJ databases">
        <authorList>
            <person name="Evans L.H."/>
            <person name="Alamgir A."/>
            <person name="Owens N."/>
            <person name="Weber N.D."/>
            <person name="Virtaneva K."/>
            <person name="Barbian K."/>
            <person name="Babar A."/>
            <person name="Rosenke K."/>
        </authorList>
    </citation>
    <scope>NUCLEOTIDE SEQUENCE [LARGE SCALE GENOMIC DNA]</scope>
    <source>
        <strain evidence="3">CBS 101.48</strain>
    </source>
</reference>
<evidence type="ECO:0000256" key="1">
    <source>
        <dbReference type="SAM" id="MobiDB-lite"/>
    </source>
</evidence>
<dbReference type="CDD" id="cd09917">
    <property type="entry name" value="F-box_SF"/>
    <property type="match status" value="1"/>
</dbReference>
<dbReference type="InterPro" id="IPR036047">
    <property type="entry name" value="F-box-like_dom_sf"/>
</dbReference>
<dbReference type="Proteomes" id="UP000078561">
    <property type="component" value="Unassembled WGS sequence"/>
</dbReference>
<keyword evidence="4" id="KW-1185">Reference proteome</keyword>
<evidence type="ECO:0000313" key="3">
    <source>
        <dbReference type="EMBL" id="SAM06184.1"/>
    </source>
</evidence>
<name>A0A168R6I4_ABSGL</name>
<dbReference type="Pfam" id="PF12937">
    <property type="entry name" value="F-box-like"/>
    <property type="match status" value="1"/>
</dbReference>